<feature type="compositionally biased region" description="Low complexity" evidence="1">
    <location>
        <begin position="326"/>
        <end position="339"/>
    </location>
</feature>
<feature type="compositionally biased region" description="Polar residues" evidence="1">
    <location>
        <begin position="376"/>
        <end position="389"/>
    </location>
</feature>
<feature type="compositionally biased region" description="Acidic residues" evidence="1">
    <location>
        <begin position="439"/>
        <end position="455"/>
    </location>
</feature>
<dbReference type="AlphaFoldDB" id="A0A420Y4P3"/>
<feature type="region of interest" description="Disordered" evidence="1">
    <location>
        <begin position="164"/>
        <end position="339"/>
    </location>
</feature>
<feature type="compositionally biased region" description="Basic and acidic residues" evidence="1">
    <location>
        <begin position="41"/>
        <end position="58"/>
    </location>
</feature>
<feature type="region of interest" description="Disordered" evidence="1">
    <location>
        <begin position="353"/>
        <end position="537"/>
    </location>
</feature>
<evidence type="ECO:0000313" key="2">
    <source>
        <dbReference type="EMBL" id="RKU42852.1"/>
    </source>
</evidence>
<organism evidence="2 3">
    <name type="scientific">Coniochaeta pulveracea</name>
    <dbReference type="NCBI Taxonomy" id="177199"/>
    <lineage>
        <taxon>Eukaryota</taxon>
        <taxon>Fungi</taxon>
        <taxon>Dikarya</taxon>
        <taxon>Ascomycota</taxon>
        <taxon>Pezizomycotina</taxon>
        <taxon>Sordariomycetes</taxon>
        <taxon>Sordariomycetidae</taxon>
        <taxon>Coniochaetales</taxon>
        <taxon>Coniochaetaceae</taxon>
        <taxon>Coniochaeta</taxon>
    </lineage>
</organism>
<comment type="caution">
    <text evidence="2">The sequence shown here is derived from an EMBL/GenBank/DDBJ whole genome shotgun (WGS) entry which is preliminary data.</text>
</comment>
<name>A0A420Y4P3_9PEZI</name>
<feature type="compositionally biased region" description="Basic and acidic residues" evidence="1">
    <location>
        <begin position="76"/>
        <end position="88"/>
    </location>
</feature>
<feature type="region of interest" description="Disordered" evidence="1">
    <location>
        <begin position="1"/>
        <end position="88"/>
    </location>
</feature>
<gene>
    <name evidence="2" type="ORF">DL546_002543</name>
</gene>
<reference evidence="2 3" key="1">
    <citation type="submission" date="2018-08" db="EMBL/GenBank/DDBJ databases">
        <title>Draft genome of the lignicolous fungus Coniochaeta pulveracea.</title>
        <authorList>
            <person name="Borstlap C.J."/>
            <person name="De Witt R.N."/>
            <person name="Botha A."/>
            <person name="Volschenk H."/>
        </authorList>
    </citation>
    <scope>NUCLEOTIDE SEQUENCE [LARGE SCALE GENOMIC DNA]</scope>
    <source>
        <strain evidence="2 3">CAB683</strain>
    </source>
</reference>
<dbReference type="STRING" id="177199.A0A420Y4P3"/>
<keyword evidence="3" id="KW-1185">Reference proteome</keyword>
<feature type="compositionally biased region" description="Basic and acidic residues" evidence="1">
    <location>
        <begin position="290"/>
        <end position="303"/>
    </location>
</feature>
<proteinExistence type="predicted"/>
<evidence type="ECO:0000313" key="3">
    <source>
        <dbReference type="Proteomes" id="UP000275385"/>
    </source>
</evidence>
<dbReference type="EMBL" id="QVQW01000050">
    <property type="protein sequence ID" value="RKU42852.1"/>
    <property type="molecule type" value="Genomic_DNA"/>
</dbReference>
<sequence>MPRPARRTRAAASRKLVAQASVPQPAQPSREPSSDIYGLSDRAREEVRRGKMPARDSDSDNEQTGGARLTVGLEARQARDSDQSMRKRDAAFNRLDNITSTSKTLDVSSSDVANVSGLDLEDSMFGDLDLDLDLDDSLDIGQDTRTGLQSAETSSLNVAAFRRRPRASSIVGRDDAPIRPSSRGPTTPGISSTINFGNFKRRQREPSILGTARKHRSRSRQPVASEDESDNDIGGTPLGRTSSRQASKEPTQEGAKAVPLVQQGKKRKSLEEQGGSARKRTAVEPEDEVHDTIEIDDNMRQEDSDSVLSSLPTTPARGPSPDPNDPDLAPPASISSSDISPVAATCWDALTHRNYNHKRQGRQAQKTPELDEDASDISSPPSLTHSPNYTAPPPKSAQRGRTRKREPEPAPKVTTAELESLLPRHRHKQRNKDPFDVSSDAEEGALTFDNDEDELSYVHTRRTKRTTRPLRDASKNRSKGKQQATGKGAKRTYGSKSSDKENDDDEDAITAGGGLGDGGEDEATPASETSQVMLERMGEELKNAAKKFKEVDKWELEFEEITEPSSEAV</sequence>
<dbReference type="Proteomes" id="UP000275385">
    <property type="component" value="Unassembled WGS sequence"/>
</dbReference>
<protein>
    <submittedName>
        <fullName evidence="2">Uncharacterized protein</fullName>
    </submittedName>
</protein>
<evidence type="ECO:0000256" key="1">
    <source>
        <dbReference type="SAM" id="MobiDB-lite"/>
    </source>
</evidence>
<feature type="compositionally biased region" description="Basic residues" evidence="1">
    <location>
        <begin position="459"/>
        <end position="468"/>
    </location>
</feature>
<accession>A0A420Y4P3</accession>
<dbReference type="OrthoDB" id="5423493at2759"/>
<feature type="compositionally biased region" description="Polar residues" evidence="1">
    <location>
        <begin position="183"/>
        <end position="196"/>
    </location>
</feature>